<reference evidence="2 3" key="1">
    <citation type="submission" date="2020-07" db="EMBL/GenBank/DDBJ databases">
        <title>Halosimplex pelagicum sp. nov. and Halosimplex rubrum sp. nov., isolated from salted brown alga Laminaria, and emended description of the genus Halosimplex.</title>
        <authorList>
            <person name="Cui H."/>
        </authorList>
    </citation>
    <scope>NUCLEOTIDE SEQUENCE [LARGE SCALE GENOMIC DNA]</scope>
    <source>
        <strain evidence="2 3">R27</strain>
    </source>
</reference>
<gene>
    <name evidence="2" type="ORF">HZS55_15410</name>
</gene>
<dbReference type="AlphaFoldDB" id="A0A7D5T732"/>
<name>A0A7D5T732_9EURY</name>
<keyword evidence="2" id="KW-0396">Initiation factor</keyword>
<dbReference type="Gene3D" id="3.40.50.10470">
    <property type="entry name" value="Translation initiation factor eif-2b, domain 2"/>
    <property type="match status" value="1"/>
</dbReference>
<dbReference type="Proteomes" id="UP000509667">
    <property type="component" value="Chromosome"/>
</dbReference>
<sequence>MIDETVEEIADMQTHSSSVVAVKAAEALLALTEREYPTVEEYVRTLERNSHALRRANPSHASLQTTQREIISTVEDADADAVESAKETTRDAVESVVDRVESAKERAAERAVEYLEDGTTLLTHDYSSTVLEAIERTVDAGAQLEVYCTEARPRYLGRKMVRTLAELDGVEAHLVVDGAAGHFLPEIDQVVVGMDCIVEDTLYNRIGTYPLAATASDAGVPVRVVGAEAKVVTGGFAFENEHRSASEVIREPADGFAVENPAYDATPTRLLDAAITDERVHEF</sequence>
<organism evidence="2 3">
    <name type="scientific">Halosimplex rubrum</name>
    <dbReference type="NCBI Taxonomy" id="869889"/>
    <lineage>
        <taxon>Archaea</taxon>
        <taxon>Methanobacteriati</taxon>
        <taxon>Methanobacteriota</taxon>
        <taxon>Stenosarchaea group</taxon>
        <taxon>Halobacteria</taxon>
        <taxon>Halobacteriales</taxon>
        <taxon>Haloarculaceae</taxon>
        <taxon>Halosimplex</taxon>
    </lineage>
</organism>
<keyword evidence="2" id="KW-0648">Protein biosynthesis</keyword>
<dbReference type="InterPro" id="IPR000649">
    <property type="entry name" value="IF-2B-related"/>
</dbReference>
<evidence type="ECO:0000256" key="1">
    <source>
        <dbReference type="RuleBase" id="RU003814"/>
    </source>
</evidence>
<dbReference type="PANTHER" id="PTHR43475:SF2">
    <property type="entry name" value="RIBOSE 1,5-BISPHOSPHATE ISOMERASE"/>
    <property type="match status" value="1"/>
</dbReference>
<dbReference type="GO" id="GO:0019509">
    <property type="term" value="P:L-methionine salvage from methylthioadenosine"/>
    <property type="evidence" value="ECO:0007669"/>
    <property type="project" value="TreeGrafter"/>
</dbReference>
<dbReference type="EMBL" id="CP058910">
    <property type="protein sequence ID" value="QLH78593.1"/>
    <property type="molecule type" value="Genomic_DNA"/>
</dbReference>
<dbReference type="GO" id="GO:0003743">
    <property type="term" value="F:translation initiation factor activity"/>
    <property type="evidence" value="ECO:0007669"/>
    <property type="project" value="UniProtKB-KW"/>
</dbReference>
<comment type="similarity">
    <text evidence="1">Belongs to the eIF-2B alpha/beta/delta subunits family.</text>
</comment>
<keyword evidence="3" id="KW-1185">Reference proteome</keyword>
<dbReference type="SUPFAM" id="SSF100950">
    <property type="entry name" value="NagB/RpiA/CoA transferase-like"/>
    <property type="match status" value="1"/>
</dbReference>
<proteinExistence type="inferred from homology"/>
<dbReference type="KEGG" id="hrr:HZS55_15410"/>
<dbReference type="InterPro" id="IPR037171">
    <property type="entry name" value="NagB/RpiA_transferase-like"/>
</dbReference>
<dbReference type="PANTHER" id="PTHR43475">
    <property type="entry name" value="METHYLTHIORIBOSE-1-PHOSPHATE ISOMERASE"/>
    <property type="match status" value="1"/>
</dbReference>
<dbReference type="Gene3D" id="1.20.120.420">
    <property type="entry name" value="translation initiation factor eif-2b, domain 1"/>
    <property type="match status" value="1"/>
</dbReference>
<dbReference type="RefSeq" id="WP_179908472.1">
    <property type="nucleotide sequence ID" value="NZ_CP058910.1"/>
</dbReference>
<protein>
    <submittedName>
        <fullName evidence="2">Translation initiation factor eIF-2B</fullName>
    </submittedName>
</protein>
<dbReference type="OrthoDB" id="45195at2157"/>
<dbReference type="Pfam" id="PF01008">
    <property type="entry name" value="IF-2B"/>
    <property type="match status" value="1"/>
</dbReference>
<dbReference type="InterPro" id="IPR027363">
    <property type="entry name" value="M1Pi_N"/>
</dbReference>
<dbReference type="GO" id="GO:0046523">
    <property type="term" value="F:S-methyl-5-thioribose-1-phosphate isomerase activity"/>
    <property type="evidence" value="ECO:0007669"/>
    <property type="project" value="TreeGrafter"/>
</dbReference>
<evidence type="ECO:0000313" key="3">
    <source>
        <dbReference type="Proteomes" id="UP000509667"/>
    </source>
</evidence>
<evidence type="ECO:0000313" key="2">
    <source>
        <dbReference type="EMBL" id="QLH78593.1"/>
    </source>
</evidence>
<dbReference type="GeneID" id="56079279"/>
<dbReference type="InterPro" id="IPR042529">
    <property type="entry name" value="IF_2B-like_C"/>
</dbReference>
<accession>A0A7D5T732</accession>